<sequence>MSSVTGLRVQAETIDLKINSENEQKNDCPNKFSITEKAQPYREGGFAVDGTANLGLIATNISMTASNSFSATWTGTLKPKFAKCLASAGMTTVDGKKYEGNTNYLRIHFVKGKVYLMLDLAGASDPNNYPLIVLKKGAKNGNLTWTWGGTD</sequence>
<reference evidence="1 2" key="1">
    <citation type="submission" date="2017-08" db="EMBL/GenBank/DDBJ databases">
        <title>Draft genome sequence of filamentous cyanobacterium Calothrix elsteri CCALA 953.</title>
        <authorList>
            <person name="Gagunashvili A.N."/>
            <person name="Elster J."/>
            <person name="Andresson O.S."/>
        </authorList>
    </citation>
    <scope>NUCLEOTIDE SEQUENCE [LARGE SCALE GENOMIC DNA]</scope>
    <source>
        <strain evidence="1 2">CCALA 953</strain>
    </source>
</reference>
<evidence type="ECO:0000313" key="2">
    <source>
        <dbReference type="Proteomes" id="UP000218238"/>
    </source>
</evidence>
<comment type="caution">
    <text evidence="1">The sequence shown here is derived from an EMBL/GenBank/DDBJ whole genome shotgun (WGS) entry which is preliminary data.</text>
</comment>
<accession>A0A2A2TNL0</accession>
<dbReference type="OrthoDB" id="572018at2"/>
<dbReference type="EMBL" id="NTFS01000029">
    <property type="protein sequence ID" value="PAX59944.1"/>
    <property type="molecule type" value="Genomic_DNA"/>
</dbReference>
<keyword evidence="2" id="KW-1185">Reference proteome</keyword>
<organism evidence="1 2">
    <name type="scientific">Brunnivagina elsteri CCALA 953</name>
    <dbReference type="NCBI Taxonomy" id="987040"/>
    <lineage>
        <taxon>Bacteria</taxon>
        <taxon>Bacillati</taxon>
        <taxon>Cyanobacteriota</taxon>
        <taxon>Cyanophyceae</taxon>
        <taxon>Nostocales</taxon>
        <taxon>Calotrichaceae</taxon>
        <taxon>Brunnivagina</taxon>
    </lineage>
</organism>
<dbReference type="Proteomes" id="UP000218238">
    <property type="component" value="Unassembled WGS sequence"/>
</dbReference>
<evidence type="ECO:0000313" key="1">
    <source>
        <dbReference type="EMBL" id="PAX59944.1"/>
    </source>
</evidence>
<protein>
    <submittedName>
        <fullName evidence="1">Uncharacterized protein</fullName>
    </submittedName>
</protein>
<dbReference type="AlphaFoldDB" id="A0A2A2TNL0"/>
<proteinExistence type="predicted"/>
<name>A0A2A2TNL0_9CYAN</name>
<gene>
    <name evidence="1" type="ORF">CK510_04405</name>
</gene>